<dbReference type="PANTHER" id="PTHR10773:SF19">
    <property type="match status" value="1"/>
</dbReference>
<dbReference type="EMBL" id="CARXXK010001718">
    <property type="protein sequence ID" value="CAI6377361.1"/>
    <property type="molecule type" value="Genomic_DNA"/>
</dbReference>
<comment type="caution">
    <text evidence="1">The sequence shown here is derived from an EMBL/GenBank/DDBJ whole genome shotgun (WGS) entry which is preliminary data.</text>
</comment>
<proteinExistence type="predicted"/>
<evidence type="ECO:0000313" key="1">
    <source>
        <dbReference type="EMBL" id="CAI6377361.1"/>
    </source>
</evidence>
<keyword evidence="2" id="KW-1185">Reference proteome</keyword>
<dbReference type="PANTHER" id="PTHR10773">
    <property type="entry name" value="DNA-DIRECTED RNA POLYMERASES I, II, AND III SUBUNIT RPABC2"/>
    <property type="match status" value="1"/>
</dbReference>
<accession>A0AAV0YCZ4</accession>
<reference evidence="1 2" key="1">
    <citation type="submission" date="2023-01" db="EMBL/GenBank/DDBJ databases">
        <authorList>
            <person name="Whitehead M."/>
        </authorList>
    </citation>
    <scope>NUCLEOTIDE SEQUENCE [LARGE SCALE GENOMIC DNA]</scope>
</reference>
<sequence>MLAFGHFCNRQEYVIFSKKSKTFFPRQLFNEKYKEKKNNTQYRTQLNSTAEWVSEHSSHWQFPLLNEAQTSNNNYDDVLDIENMDFVCLNYNNQEENNDQSFNTSPVVVIEIPVLAGTSTANTSIETPNNILLNNDLNVSSNDIIAEQIDISFNNLTNVPIPDPEYIDEITCIAGGRKKKIIHQKQLKNIAINHIENNWQLNNCSHMESPEITSVCKVSRLTHDDINIFKKKLSDISEKVKQDRFLLDMMSVSKVRRTDRRKTNRKERISINYFIPTKEGDKYRVCLNAFSSITSIKRKRFNIIARNFKTTQLSPIEKRGGSRVSAKSEEITKSIIDHILAFKVKKSHHTRKDSNRSYLQPGLSVNIMYKVWKCDRIKNNKPIASFSKYYNVFVSKFNLAFGHPRQDVCSYCTEMITKIEKEFEQEKKEEIKTDLQIHKKKSKLFFMKMAEKKEKVVSVSFDMMQTQPLPKLSVTDVFYCRQVWLYNITFVINSEGVENRNTCHTYTWLETESGRGPNEICSALISFLSYLEDKIKQSMSPD</sequence>
<organism evidence="1 2">
    <name type="scientific">Macrosiphum euphorbiae</name>
    <name type="common">potato aphid</name>
    <dbReference type="NCBI Taxonomy" id="13131"/>
    <lineage>
        <taxon>Eukaryota</taxon>
        <taxon>Metazoa</taxon>
        <taxon>Ecdysozoa</taxon>
        <taxon>Arthropoda</taxon>
        <taxon>Hexapoda</taxon>
        <taxon>Insecta</taxon>
        <taxon>Pterygota</taxon>
        <taxon>Neoptera</taxon>
        <taxon>Paraneoptera</taxon>
        <taxon>Hemiptera</taxon>
        <taxon>Sternorrhyncha</taxon>
        <taxon>Aphidomorpha</taxon>
        <taxon>Aphidoidea</taxon>
        <taxon>Aphididae</taxon>
        <taxon>Macrosiphini</taxon>
        <taxon>Macrosiphum</taxon>
    </lineage>
</organism>
<protein>
    <submittedName>
        <fullName evidence="1">Uncharacterized protein</fullName>
    </submittedName>
</protein>
<evidence type="ECO:0000313" key="2">
    <source>
        <dbReference type="Proteomes" id="UP001160148"/>
    </source>
</evidence>
<name>A0AAV0YCZ4_9HEMI</name>
<gene>
    <name evidence="1" type="ORF">MEUPH1_LOCUS30636</name>
</gene>
<dbReference type="Proteomes" id="UP001160148">
    <property type="component" value="Unassembled WGS sequence"/>
</dbReference>
<dbReference type="AlphaFoldDB" id="A0AAV0YCZ4"/>